<dbReference type="RefSeq" id="WP_317773337.1">
    <property type="nucleotide sequence ID" value="NZ_JAWMAJ010000093.1"/>
</dbReference>
<dbReference type="EMBL" id="JAWMAJ010000093">
    <property type="protein sequence ID" value="MDV7219400.1"/>
    <property type="molecule type" value="Genomic_DNA"/>
</dbReference>
<organism evidence="1 2">
    <name type="scientific">Streptomyces prunicolor</name>
    <dbReference type="NCBI Taxonomy" id="67348"/>
    <lineage>
        <taxon>Bacteria</taxon>
        <taxon>Bacillati</taxon>
        <taxon>Actinomycetota</taxon>
        <taxon>Actinomycetes</taxon>
        <taxon>Kitasatosporales</taxon>
        <taxon>Streptomycetaceae</taxon>
        <taxon>Streptomyces</taxon>
    </lineage>
</organism>
<proteinExistence type="predicted"/>
<comment type="caution">
    <text evidence="1">The sequence shown here is derived from an EMBL/GenBank/DDBJ whole genome shotgun (WGS) entry which is preliminary data.</text>
</comment>
<dbReference type="Proteomes" id="UP001187346">
    <property type="component" value="Unassembled WGS sequence"/>
</dbReference>
<evidence type="ECO:0000313" key="1">
    <source>
        <dbReference type="EMBL" id="MDV7219400.1"/>
    </source>
</evidence>
<name>A0ABU4FFM8_9ACTN</name>
<protein>
    <submittedName>
        <fullName evidence="1">Uncharacterized protein</fullName>
    </submittedName>
</protein>
<evidence type="ECO:0000313" key="2">
    <source>
        <dbReference type="Proteomes" id="UP001187346"/>
    </source>
</evidence>
<reference evidence="1 2" key="1">
    <citation type="submission" date="2023-10" db="EMBL/GenBank/DDBJ databases">
        <title>Characterization of rhizosphere-enriched actinobacteria from wheat plants lab-grown on chernevaya soil.</title>
        <authorList>
            <person name="Tikhonova E.N."/>
            <person name="Konopkin A."/>
            <person name="Kravchenko I.K."/>
        </authorList>
    </citation>
    <scope>NUCLEOTIDE SEQUENCE [LARGE SCALE GENOMIC DNA]</scope>
    <source>
        <strain evidence="1 2">RR29</strain>
    </source>
</reference>
<sequence length="80" mass="9074">MADIPDELIKLERSSEDARQQLASLVGQEYEAQWKAWRTAAEDFQAAVTEYATREDVTMSRHEVEQAAKRAVRHAEPADA</sequence>
<accession>A0ABU4FFM8</accession>
<gene>
    <name evidence="1" type="ORF">R5A26_26030</name>
</gene>
<keyword evidence="2" id="KW-1185">Reference proteome</keyword>